<comment type="subcellular location">
    <subcellularLocation>
        <location evidence="1">Cell inner membrane</location>
    </subcellularLocation>
</comment>
<reference evidence="8 9" key="1">
    <citation type="submission" date="2017-10" db="EMBL/GenBank/DDBJ databases">
        <title>Genomics of the genus Arcobacter.</title>
        <authorList>
            <person name="Perez-Cataluna A."/>
            <person name="Figueras M.J."/>
        </authorList>
    </citation>
    <scope>NUCLEOTIDE SEQUENCE [LARGE SCALE GENOMIC DNA]</scope>
    <source>
        <strain evidence="8 9">CECT 8987</strain>
    </source>
</reference>
<evidence type="ECO:0000256" key="7">
    <source>
        <dbReference type="SAM" id="Phobius"/>
    </source>
</evidence>
<dbReference type="PANTHER" id="PTHR30606:SF10">
    <property type="entry name" value="PHOSPHATIDYLINOSITOL MANNOSIDE ACYLTRANSFERASE"/>
    <property type="match status" value="1"/>
</dbReference>
<evidence type="ECO:0000256" key="3">
    <source>
        <dbReference type="ARBA" id="ARBA00022519"/>
    </source>
</evidence>
<evidence type="ECO:0000313" key="8">
    <source>
        <dbReference type="EMBL" id="RXJ57868.1"/>
    </source>
</evidence>
<feature type="transmembrane region" description="Helical" evidence="7">
    <location>
        <begin position="21"/>
        <end position="40"/>
    </location>
</feature>
<dbReference type="InterPro" id="IPR004960">
    <property type="entry name" value="LipA_acyltrans"/>
</dbReference>
<keyword evidence="9" id="KW-1185">Reference proteome</keyword>
<comment type="caution">
    <text evidence="8">The sequence shown here is derived from an EMBL/GenBank/DDBJ whole genome shotgun (WGS) entry which is preliminary data.</text>
</comment>
<dbReference type="OrthoDB" id="9808633at2"/>
<accession>A0A4Q0XQK5</accession>
<keyword evidence="3" id="KW-0997">Cell inner membrane</keyword>
<organism evidence="8 9">
    <name type="scientific">Candidatus Marinarcus aquaticus</name>
    <dbReference type="NCBI Taxonomy" id="2044504"/>
    <lineage>
        <taxon>Bacteria</taxon>
        <taxon>Pseudomonadati</taxon>
        <taxon>Campylobacterota</taxon>
        <taxon>Epsilonproteobacteria</taxon>
        <taxon>Campylobacterales</taxon>
        <taxon>Arcobacteraceae</taxon>
        <taxon>Candidatus Marinarcus</taxon>
    </lineage>
</organism>
<evidence type="ECO:0000256" key="5">
    <source>
        <dbReference type="ARBA" id="ARBA00023136"/>
    </source>
</evidence>
<evidence type="ECO:0000256" key="2">
    <source>
        <dbReference type="ARBA" id="ARBA00022475"/>
    </source>
</evidence>
<dbReference type="PANTHER" id="PTHR30606">
    <property type="entry name" value="LIPID A BIOSYNTHESIS LAUROYL ACYLTRANSFERASE"/>
    <property type="match status" value="1"/>
</dbReference>
<protein>
    <submittedName>
        <fullName evidence="8">Lipid A biosynthesis acyltransferase</fullName>
    </submittedName>
</protein>
<sequence length="288" mass="33661">MSAKQRVGGPVVKTLYRLYKLFGYHSVYYSLYLVVLYYFLFAKNVRIALKDYYKHLGVAFSNKNFFKHLFNYAIATSDRFISKAHPEHYDFINQNRELLLSEIQNGAILLSNHFGGWAVASNYFNASNVKVNVVMNEAMIQNAKEFESMISKKNEACVQIIDLSKGNIATSIAIGNALLNNESVAFMGDRALNEKYEHSVNFFNEPANFNKNPFLIAYKTQKPIMVIFVVYKKIRTYEMVFEKIELDYTLRENEAINKGVEQYVHILSDMLKQHPDQWFNFYKFWEKK</sequence>
<dbReference type="GO" id="GO:0016746">
    <property type="term" value="F:acyltransferase activity"/>
    <property type="evidence" value="ECO:0007669"/>
    <property type="project" value="UniProtKB-KW"/>
</dbReference>
<keyword evidence="7" id="KW-1133">Transmembrane helix</keyword>
<dbReference type="EMBL" id="PDKN01000003">
    <property type="protein sequence ID" value="RXJ57868.1"/>
    <property type="molecule type" value="Genomic_DNA"/>
</dbReference>
<dbReference type="Pfam" id="PF03279">
    <property type="entry name" value="Lip_A_acyltrans"/>
    <property type="match status" value="1"/>
</dbReference>
<evidence type="ECO:0000313" key="9">
    <source>
        <dbReference type="Proteomes" id="UP000290657"/>
    </source>
</evidence>
<evidence type="ECO:0000256" key="1">
    <source>
        <dbReference type="ARBA" id="ARBA00004533"/>
    </source>
</evidence>
<keyword evidence="4 8" id="KW-0808">Transferase</keyword>
<dbReference type="RefSeq" id="WP_128995731.1">
    <property type="nucleotide sequence ID" value="NZ_PDKN01000003.1"/>
</dbReference>
<evidence type="ECO:0000256" key="6">
    <source>
        <dbReference type="ARBA" id="ARBA00023315"/>
    </source>
</evidence>
<keyword evidence="2" id="KW-1003">Cell membrane</keyword>
<dbReference type="AlphaFoldDB" id="A0A4Q0XQK5"/>
<keyword evidence="6 8" id="KW-0012">Acyltransferase</keyword>
<dbReference type="GO" id="GO:0009247">
    <property type="term" value="P:glycolipid biosynthetic process"/>
    <property type="evidence" value="ECO:0007669"/>
    <property type="project" value="UniProtKB-ARBA"/>
</dbReference>
<evidence type="ECO:0000256" key="4">
    <source>
        <dbReference type="ARBA" id="ARBA00022679"/>
    </source>
</evidence>
<keyword evidence="5 7" id="KW-0472">Membrane</keyword>
<dbReference type="Proteomes" id="UP000290657">
    <property type="component" value="Unassembled WGS sequence"/>
</dbReference>
<gene>
    <name evidence="8" type="ORF">CRV04_05010</name>
</gene>
<dbReference type="GO" id="GO:0005886">
    <property type="term" value="C:plasma membrane"/>
    <property type="evidence" value="ECO:0007669"/>
    <property type="project" value="UniProtKB-SubCell"/>
</dbReference>
<name>A0A4Q0XQK5_9BACT</name>
<keyword evidence="7" id="KW-0812">Transmembrane</keyword>
<dbReference type="CDD" id="cd07984">
    <property type="entry name" value="LPLAT_LABLAT-like"/>
    <property type="match status" value="1"/>
</dbReference>
<proteinExistence type="predicted"/>